<protein>
    <recommendedName>
        <fullName evidence="5">Transmembrane protein</fullName>
    </recommendedName>
</protein>
<keyword evidence="1" id="KW-0812">Transmembrane</keyword>
<sequence length="631" mass="68817">MSVSINLTGDQVLLGIQITNTIVLLNVNRSANKFILPPQSFSNGQAIGMGKAVGWFDANTSVVLVNTYSLSYIWSASRVFVYNMALFNSSGIMSVFPNAQQPLATGFGPILITLVVTLTGTVTMLDSQEDISIIFPAAPGSYADTSWGTVSWALDCIGGTFNPQLSIGPCVLCPQGNSTNGLTGQSICVSCEIDTFCPTGAAFGNISTSSSILTSAGQALAYPVSPQSVRFDNILMQNMFYLRSPMSGHCVLVSAFFWALIVIALGIVIVFVMITLKYYVRNTQLKVTRKRVTRLLKQTDFIGEGELWMGGIATISIAILATFAYIFSSAYFQRYPIERVNSPANFACDTTLTNAQFSSGLMSLTVSPNDDQVPMFNLLNAQQFTVHLDLINTLFTCSDSVTLMQNRGASQLLIPSTCVESNGSLSISAVLPSHVVTLQLSLTGIEIIGGFGFGLTGPGAHQEEDTLDGIYTLADLDLNQAFSVSGRILSQQPSFAVQLSKLVNRTYPLDENDATEFSAIWTAYISYDINQNFIDENDYKYVTSLGTTITIGISEMSYYISNTQRPITDQAELIFTDLLFTIVCIEIFGLLFLNCRLIIIPLVKRLYHCCCRRTVAKELPKNGAEKTFDRF</sequence>
<organism evidence="2 4">
    <name type="scientific">Rotaria magnacalcarata</name>
    <dbReference type="NCBI Taxonomy" id="392030"/>
    <lineage>
        <taxon>Eukaryota</taxon>
        <taxon>Metazoa</taxon>
        <taxon>Spiralia</taxon>
        <taxon>Gnathifera</taxon>
        <taxon>Rotifera</taxon>
        <taxon>Eurotatoria</taxon>
        <taxon>Bdelloidea</taxon>
        <taxon>Philodinida</taxon>
        <taxon>Philodinidae</taxon>
        <taxon>Rotaria</taxon>
    </lineage>
</organism>
<gene>
    <name evidence="3" type="ORF">UXM345_LOCUS8873</name>
    <name evidence="2" type="ORF">XDN619_LOCUS26646</name>
</gene>
<dbReference type="EMBL" id="CAJNRG010012469">
    <property type="protein sequence ID" value="CAF2140514.1"/>
    <property type="molecule type" value="Genomic_DNA"/>
</dbReference>
<reference evidence="2" key="1">
    <citation type="submission" date="2021-02" db="EMBL/GenBank/DDBJ databases">
        <authorList>
            <person name="Nowell W R."/>
        </authorList>
    </citation>
    <scope>NUCLEOTIDE SEQUENCE</scope>
</reference>
<dbReference type="Proteomes" id="UP000663842">
    <property type="component" value="Unassembled WGS sequence"/>
</dbReference>
<proteinExistence type="predicted"/>
<feature type="transmembrane region" description="Helical" evidence="1">
    <location>
        <begin position="255"/>
        <end position="280"/>
    </location>
</feature>
<evidence type="ECO:0008006" key="5">
    <source>
        <dbReference type="Google" id="ProtNLM"/>
    </source>
</evidence>
<evidence type="ECO:0000313" key="3">
    <source>
        <dbReference type="EMBL" id="CAF3870050.1"/>
    </source>
</evidence>
<evidence type="ECO:0000313" key="2">
    <source>
        <dbReference type="EMBL" id="CAF2140514.1"/>
    </source>
</evidence>
<keyword evidence="1" id="KW-0472">Membrane</keyword>
<dbReference type="AlphaFoldDB" id="A0A816WZ96"/>
<accession>A0A816WZ96</accession>
<comment type="caution">
    <text evidence="2">The sequence shown here is derived from an EMBL/GenBank/DDBJ whole genome shotgun (WGS) entry which is preliminary data.</text>
</comment>
<keyword evidence="1" id="KW-1133">Transmembrane helix</keyword>
<dbReference type="EMBL" id="CAJOBF010000791">
    <property type="protein sequence ID" value="CAF3870050.1"/>
    <property type="molecule type" value="Genomic_DNA"/>
</dbReference>
<feature type="transmembrane region" description="Helical" evidence="1">
    <location>
        <begin position="301"/>
        <end position="327"/>
    </location>
</feature>
<feature type="transmembrane region" description="Helical" evidence="1">
    <location>
        <begin position="578"/>
        <end position="603"/>
    </location>
</feature>
<evidence type="ECO:0000256" key="1">
    <source>
        <dbReference type="SAM" id="Phobius"/>
    </source>
</evidence>
<dbReference type="Proteomes" id="UP000663887">
    <property type="component" value="Unassembled WGS sequence"/>
</dbReference>
<name>A0A816WZ96_9BILA</name>
<evidence type="ECO:0000313" key="4">
    <source>
        <dbReference type="Proteomes" id="UP000663887"/>
    </source>
</evidence>